<dbReference type="EMBL" id="GG666607">
    <property type="protein sequence ID" value="EEN49766.1"/>
    <property type="molecule type" value="Genomic_DNA"/>
</dbReference>
<name>C3ZCD6_BRAFL</name>
<protein>
    <submittedName>
        <fullName evidence="2">Uncharacterized protein</fullName>
    </submittedName>
</protein>
<evidence type="ECO:0000256" key="1">
    <source>
        <dbReference type="SAM" id="MobiDB-lite"/>
    </source>
</evidence>
<gene>
    <name evidence="2" type="ORF">BRAFLDRAFT_107717</name>
</gene>
<reference evidence="2" key="1">
    <citation type="journal article" date="2008" name="Nature">
        <title>The amphioxus genome and the evolution of the chordate karyotype.</title>
        <authorList>
            <consortium name="US DOE Joint Genome Institute (JGI-PGF)"/>
            <person name="Putnam N.H."/>
            <person name="Butts T."/>
            <person name="Ferrier D.E.K."/>
            <person name="Furlong R.F."/>
            <person name="Hellsten U."/>
            <person name="Kawashima T."/>
            <person name="Robinson-Rechavi M."/>
            <person name="Shoguchi E."/>
            <person name="Terry A."/>
            <person name="Yu J.-K."/>
            <person name="Benito-Gutierrez E.L."/>
            <person name="Dubchak I."/>
            <person name="Garcia-Fernandez J."/>
            <person name="Gibson-Brown J.J."/>
            <person name="Grigoriev I.V."/>
            <person name="Horton A.C."/>
            <person name="de Jong P.J."/>
            <person name="Jurka J."/>
            <person name="Kapitonov V.V."/>
            <person name="Kohara Y."/>
            <person name="Kuroki Y."/>
            <person name="Lindquist E."/>
            <person name="Lucas S."/>
            <person name="Osoegawa K."/>
            <person name="Pennacchio L.A."/>
            <person name="Salamov A.A."/>
            <person name="Satou Y."/>
            <person name="Sauka-Spengler T."/>
            <person name="Schmutz J."/>
            <person name="Shin-I T."/>
            <person name="Toyoda A."/>
            <person name="Bronner-Fraser M."/>
            <person name="Fujiyama A."/>
            <person name="Holland L.Z."/>
            <person name="Holland P.W.H."/>
            <person name="Satoh N."/>
            <person name="Rokhsar D.S."/>
        </authorList>
    </citation>
    <scope>NUCLEOTIDE SEQUENCE [LARGE SCALE GENOMIC DNA]</scope>
    <source>
        <strain evidence="2">S238N-H82</strain>
        <tissue evidence="2">Testes</tissue>
    </source>
</reference>
<sequence length="156" mass="17096">MASHRPRPVPEDSVRDAPTPAPHLSGETTVREEGSSKEKQSQVSTAYVQLTPSSPEQDEHCNTLEKNQQKKGKQSQITDFTAPKPRRNKKRTQTTHRPTESTVATRSATKKNPPSSTAASSKSTDDRALRQRIDDLIETSRNATDDLSGENSGDGT</sequence>
<feature type="compositionally biased region" description="Polar residues" evidence="1">
    <location>
        <begin position="41"/>
        <end position="55"/>
    </location>
</feature>
<feature type="region of interest" description="Disordered" evidence="1">
    <location>
        <begin position="1"/>
        <end position="156"/>
    </location>
</feature>
<proteinExistence type="predicted"/>
<accession>C3ZCD6</accession>
<feature type="compositionally biased region" description="Basic and acidic residues" evidence="1">
    <location>
        <begin position="123"/>
        <end position="135"/>
    </location>
</feature>
<dbReference type="AlphaFoldDB" id="C3ZCD6"/>
<dbReference type="InParanoid" id="C3ZCD6"/>
<evidence type="ECO:0000313" key="2">
    <source>
        <dbReference type="EMBL" id="EEN49766.1"/>
    </source>
</evidence>
<feature type="compositionally biased region" description="Basic and acidic residues" evidence="1">
    <location>
        <begin position="29"/>
        <end position="40"/>
    </location>
</feature>
<feature type="compositionally biased region" description="Low complexity" evidence="1">
    <location>
        <begin position="111"/>
        <end position="122"/>
    </location>
</feature>
<feature type="compositionally biased region" description="Basic residues" evidence="1">
    <location>
        <begin position="84"/>
        <end position="94"/>
    </location>
</feature>
<organism>
    <name type="scientific">Branchiostoma floridae</name>
    <name type="common">Florida lancelet</name>
    <name type="synonym">Amphioxus</name>
    <dbReference type="NCBI Taxonomy" id="7739"/>
    <lineage>
        <taxon>Eukaryota</taxon>
        <taxon>Metazoa</taxon>
        <taxon>Chordata</taxon>
        <taxon>Cephalochordata</taxon>
        <taxon>Leptocardii</taxon>
        <taxon>Amphioxiformes</taxon>
        <taxon>Branchiostomatidae</taxon>
        <taxon>Branchiostoma</taxon>
    </lineage>
</organism>